<accession>A0A2U1LSS5</accession>
<dbReference type="InterPro" id="IPR048419">
    <property type="entry name" value="Topless_Znf"/>
</dbReference>
<protein>
    <submittedName>
        <fullName evidence="2">CTLH LisH motif, WD40/YVTN repeat-like-containing domain, Topless family</fullName>
    </submittedName>
</protein>
<evidence type="ECO:0000313" key="2">
    <source>
        <dbReference type="EMBL" id="PWA52037.1"/>
    </source>
</evidence>
<sequence length="170" mass="19351">MITGLSLKWQHQLCKNPKPNLDIKTLFVDHTCRQSQPNGACNLHHVSNPLMGSVLKPAGFPHLDAYGLYKYNELYSGLSFYKRGFGVMIDPLVTRDLQMQEWYNENKAELQELLNMKSYKNSDILLPYPKDEDIISIVVAVASLRTISGCAFVRVFFDVALQILIGEWLS</sequence>
<proteinExistence type="predicted"/>
<dbReference type="EMBL" id="PKPP01007932">
    <property type="protein sequence ID" value="PWA52037.1"/>
    <property type="molecule type" value="Genomic_DNA"/>
</dbReference>
<name>A0A2U1LSS5_ARTAN</name>
<dbReference type="PANTHER" id="PTHR44083:SF35">
    <property type="entry name" value="TOPLESS-RELATED PROTEIN 4-LIKE ISOFORM X1"/>
    <property type="match status" value="1"/>
</dbReference>
<keyword evidence="3" id="KW-1185">Reference proteome</keyword>
<dbReference type="GO" id="GO:0006355">
    <property type="term" value="P:regulation of DNA-templated transcription"/>
    <property type="evidence" value="ECO:0007669"/>
    <property type="project" value="InterPro"/>
</dbReference>
<organism evidence="2 3">
    <name type="scientific">Artemisia annua</name>
    <name type="common">Sweet wormwood</name>
    <dbReference type="NCBI Taxonomy" id="35608"/>
    <lineage>
        <taxon>Eukaryota</taxon>
        <taxon>Viridiplantae</taxon>
        <taxon>Streptophyta</taxon>
        <taxon>Embryophyta</taxon>
        <taxon>Tracheophyta</taxon>
        <taxon>Spermatophyta</taxon>
        <taxon>Magnoliopsida</taxon>
        <taxon>eudicotyledons</taxon>
        <taxon>Gunneridae</taxon>
        <taxon>Pentapetalae</taxon>
        <taxon>asterids</taxon>
        <taxon>campanulids</taxon>
        <taxon>Asterales</taxon>
        <taxon>Asteraceae</taxon>
        <taxon>Asteroideae</taxon>
        <taxon>Anthemideae</taxon>
        <taxon>Artemisiinae</taxon>
        <taxon>Artemisia</taxon>
    </lineage>
</organism>
<evidence type="ECO:0000313" key="3">
    <source>
        <dbReference type="Proteomes" id="UP000245207"/>
    </source>
</evidence>
<evidence type="ECO:0000259" key="1">
    <source>
        <dbReference type="Pfam" id="PF21359"/>
    </source>
</evidence>
<dbReference type="OrthoDB" id="1602884at2759"/>
<dbReference type="PANTHER" id="PTHR44083">
    <property type="entry name" value="TOPLESS-RELATED PROTEIN 1-RELATED"/>
    <property type="match status" value="1"/>
</dbReference>
<dbReference type="AlphaFoldDB" id="A0A2U1LSS5"/>
<reference evidence="2 3" key="1">
    <citation type="journal article" date="2018" name="Mol. Plant">
        <title>The genome of Artemisia annua provides insight into the evolution of Asteraceae family and artemisinin biosynthesis.</title>
        <authorList>
            <person name="Shen Q."/>
            <person name="Zhang L."/>
            <person name="Liao Z."/>
            <person name="Wang S."/>
            <person name="Yan T."/>
            <person name="Shi P."/>
            <person name="Liu M."/>
            <person name="Fu X."/>
            <person name="Pan Q."/>
            <person name="Wang Y."/>
            <person name="Lv Z."/>
            <person name="Lu X."/>
            <person name="Zhang F."/>
            <person name="Jiang W."/>
            <person name="Ma Y."/>
            <person name="Chen M."/>
            <person name="Hao X."/>
            <person name="Li L."/>
            <person name="Tang Y."/>
            <person name="Lv G."/>
            <person name="Zhou Y."/>
            <person name="Sun X."/>
            <person name="Brodelius P.E."/>
            <person name="Rose J.K.C."/>
            <person name="Tang K."/>
        </authorList>
    </citation>
    <scope>NUCLEOTIDE SEQUENCE [LARGE SCALE GENOMIC DNA]</scope>
    <source>
        <strain evidence="3">cv. Huhao1</strain>
        <tissue evidence="2">Leaf</tissue>
    </source>
</reference>
<dbReference type="Proteomes" id="UP000245207">
    <property type="component" value="Unassembled WGS sequence"/>
</dbReference>
<dbReference type="Pfam" id="PF21359">
    <property type="entry name" value="zf_topless"/>
    <property type="match status" value="1"/>
</dbReference>
<comment type="caution">
    <text evidence="2">The sequence shown here is derived from an EMBL/GenBank/DDBJ whole genome shotgun (WGS) entry which is preliminary data.</text>
</comment>
<gene>
    <name evidence="2" type="ORF">CTI12_AA458200</name>
</gene>
<feature type="domain" description="TOPLESS zinc finger" evidence="1">
    <location>
        <begin position="6"/>
        <end position="32"/>
    </location>
</feature>
<dbReference type="STRING" id="35608.A0A2U1LSS5"/>
<dbReference type="InterPro" id="IPR027728">
    <property type="entry name" value="Topless_fam"/>
</dbReference>